<proteinExistence type="predicted"/>
<protein>
    <submittedName>
        <fullName evidence="1">Glycosylhydrolase family 5</fullName>
    </submittedName>
</protein>
<evidence type="ECO:0000313" key="1">
    <source>
        <dbReference type="EMBL" id="BCX48998.1"/>
    </source>
</evidence>
<dbReference type="EMBL" id="AP024702">
    <property type="protein sequence ID" value="BCX48998.1"/>
    <property type="molecule type" value="Genomic_DNA"/>
</dbReference>
<organism evidence="1 2">
    <name type="scientific">Haloferula helveola</name>
    <dbReference type="NCBI Taxonomy" id="490095"/>
    <lineage>
        <taxon>Bacteria</taxon>
        <taxon>Pseudomonadati</taxon>
        <taxon>Verrucomicrobiota</taxon>
        <taxon>Verrucomicrobiia</taxon>
        <taxon>Verrucomicrobiales</taxon>
        <taxon>Verrucomicrobiaceae</taxon>
        <taxon>Haloferula</taxon>
    </lineage>
</organism>
<dbReference type="RefSeq" id="WP_338685425.1">
    <property type="nucleotide sequence ID" value="NZ_AP024702.1"/>
</dbReference>
<keyword evidence="2" id="KW-1185">Reference proteome</keyword>
<sequence length="883" mass="97896">MSRERREWTASVLSLALVSLIPLVAQPEPIWVEGESAAQADVLKHPWYHGQVKKGELSGGEFVSHFSNEKEGRVRYEVAVPEAGDYLLWIRANPVQSRMSLSVDGGKEIEVDFKRGQTGNTNIAADGKPDLRFLAWSEVGSFKLEGGKHRLEFRFTSKNSHHGAIDCFVLAPPDFKPMGILKPDQIARQREKLAKENEGWVPWLGDPSAKGGSMIDLRFLNEKYAGEKGGVVAKGPDFVFRKTGEKVRFWAVNGPPHDLHGEDLAKCARMLASKGVNMVRLHGKVFNESTGELDRAKTEHIREVVAAMKKEGIYSHLSIYFPLWMKPKPGPGWREGYDGNKHPFALLYFEPDFQELHRQWLKAALDGLLDEPAVFGIELVNEDSLFFWTFADRNIPDPQLRKFEKQFGDWAVAKHGSVAKAIEAWGGMKHPRDGDGRLGFRPLWNIVNERKPRDRDTVEFLMSSQRGYYGETVEWLRGTGFKGLVTASNWHTADPVFLGPLEKYSYTVGDFIDRHGYFGCMHSGDNAAWSIRDGHIYGDRSGLRFDPEKPSGPKLFSNPVIDPEYNGMPSMISETTYNRPNRYRVEAPWLFACYGALQGSDAVVHFALDSSDWAVKPGFFMQPWTLMTPTQVGQFPAAAVLFRESLVREGPVIADYRLSVDDAVALKGSPIAHAANLDELRKSDVPEDDGMPRRGIDPLAHFMGRVRLEIGDGPSTKDAGMGRIGPSDVVRGGELELDYARGLLTVRAEGAQGVVGAIEGTFSLPALAVRSTMELGAIVAVSMDGKPLAESGKVLLQVMSEEKATGFRTEPTSDGRKRIVSIGKDPWLVRELSGEAGLRRADAESLTVHALDRDGRVVASNKGARKFGFRPACPYYLITAGGE</sequence>
<evidence type="ECO:0000313" key="2">
    <source>
        <dbReference type="Proteomes" id="UP001374893"/>
    </source>
</evidence>
<dbReference type="Proteomes" id="UP001374893">
    <property type="component" value="Chromosome"/>
</dbReference>
<dbReference type="Gene3D" id="3.20.20.80">
    <property type="entry name" value="Glycosidases"/>
    <property type="match status" value="1"/>
</dbReference>
<name>A0ABM7RFU9_9BACT</name>
<dbReference type="InterPro" id="IPR017853">
    <property type="entry name" value="GH"/>
</dbReference>
<reference evidence="1 2" key="1">
    <citation type="submission" date="2021-06" db="EMBL/GenBank/DDBJ databases">
        <title>Complete genome of Haloferula helveola possessing various polysaccharide degrading enzymes.</title>
        <authorList>
            <person name="Takami H."/>
            <person name="Huang C."/>
            <person name="Hamasaki K."/>
        </authorList>
    </citation>
    <scope>NUCLEOTIDE SEQUENCE [LARGE SCALE GENOMIC DNA]</scope>
    <source>
        <strain evidence="1 2">CN-1</strain>
    </source>
</reference>
<dbReference type="SUPFAM" id="SSF51445">
    <property type="entry name" value="(Trans)glycosidases"/>
    <property type="match status" value="1"/>
</dbReference>
<dbReference type="Gene3D" id="2.60.120.260">
    <property type="entry name" value="Galactose-binding domain-like"/>
    <property type="match status" value="1"/>
</dbReference>
<accession>A0ABM7RFU9</accession>
<gene>
    <name evidence="1" type="ORF">HAHE_29060</name>
</gene>